<organism evidence="4">
    <name type="scientific">Mucochytrium quahogii</name>
    <dbReference type="NCBI Taxonomy" id="96639"/>
    <lineage>
        <taxon>Eukaryota</taxon>
        <taxon>Sar</taxon>
        <taxon>Stramenopiles</taxon>
        <taxon>Bigyra</taxon>
        <taxon>Labyrinthulomycetes</taxon>
        <taxon>Thraustochytrida</taxon>
        <taxon>Thraustochytriidae</taxon>
        <taxon>Mucochytrium</taxon>
    </lineage>
</organism>
<accession>A0A7S2S6B1</accession>
<dbReference type="SUPFAM" id="SSF54160">
    <property type="entry name" value="Chromo domain-like"/>
    <property type="match status" value="1"/>
</dbReference>
<feature type="region of interest" description="Disordered" evidence="1">
    <location>
        <begin position="372"/>
        <end position="402"/>
    </location>
</feature>
<dbReference type="AlphaFoldDB" id="A0A7S2S6B1"/>
<gene>
    <name evidence="4" type="ORF">QSP1433_LOCUS10764</name>
</gene>
<feature type="region of interest" description="Disordered" evidence="1">
    <location>
        <begin position="843"/>
        <end position="868"/>
    </location>
</feature>
<dbReference type="PROSITE" id="PS50235">
    <property type="entry name" value="USP_3"/>
    <property type="match status" value="1"/>
</dbReference>
<dbReference type="PROSITE" id="PS00972">
    <property type="entry name" value="USP_1"/>
    <property type="match status" value="1"/>
</dbReference>
<dbReference type="GO" id="GO:0004843">
    <property type="term" value="F:cysteine-type deubiquitinase activity"/>
    <property type="evidence" value="ECO:0007669"/>
    <property type="project" value="InterPro"/>
</dbReference>
<dbReference type="InterPro" id="IPR001394">
    <property type="entry name" value="Peptidase_C19_UCH"/>
</dbReference>
<dbReference type="Gene3D" id="3.90.70.10">
    <property type="entry name" value="Cysteine proteinases"/>
    <property type="match status" value="2"/>
</dbReference>
<protein>
    <recommendedName>
        <fullName evidence="5">Ubiquitinyl hydrolase 1</fullName>
    </recommendedName>
</protein>
<dbReference type="PANTHER" id="PTHR21646:SF46">
    <property type="entry name" value="UBIQUITIN CARBOXYL-TERMINAL HYDROLASE"/>
    <property type="match status" value="1"/>
</dbReference>
<dbReference type="InterPro" id="IPR016197">
    <property type="entry name" value="Chromo-like_dom_sf"/>
</dbReference>
<dbReference type="SUPFAM" id="SSF54001">
    <property type="entry name" value="Cysteine proteinases"/>
    <property type="match status" value="1"/>
</dbReference>
<dbReference type="InterPro" id="IPR038765">
    <property type="entry name" value="Papain-like_cys_pep_sf"/>
</dbReference>
<proteinExistence type="predicted"/>
<feature type="compositionally biased region" description="Basic and acidic residues" evidence="1">
    <location>
        <begin position="843"/>
        <end position="861"/>
    </location>
</feature>
<evidence type="ECO:0000313" key="4">
    <source>
        <dbReference type="EMBL" id="CAD9690822.1"/>
    </source>
</evidence>
<evidence type="ECO:0000259" key="3">
    <source>
        <dbReference type="PROSITE" id="PS51283"/>
    </source>
</evidence>
<feature type="domain" description="USP" evidence="2">
    <location>
        <begin position="466"/>
        <end position="1107"/>
    </location>
</feature>
<dbReference type="Gene3D" id="2.30.30.140">
    <property type="match status" value="1"/>
</dbReference>
<dbReference type="PANTHER" id="PTHR21646">
    <property type="entry name" value="UBIQUITIN CARBOXYL-TERMINAL HYDROLASE"/>
    <property type="match status" value="1"/>
</dbReference>
<feature type="domain" description="DUSP" evidence="3">
    <location>
        <begin position="5"/>
        <end position="106"/>
    </location>
</feature>
<dbReference type="SUPFAM" id="SSF143791">
    <property type="entry name" value="DUSP-like"/>
    <property type="match status" value="1"/>
</dbReference>
<dbReference type="PROSITE" id="PS51283">
    <property type="entry name" value="DUSP"/>
    <property type="match status" value="1"/>
</dbReference>
<dbReference type="CDD" id="cd02674">
    <property type="entry name" value="Peptidase_C19R"/>
    <property type="match status" value="1"/>
</dbReference>
<dbReference type="Pfam" id="PF00443">
    <property type="entry name" value="UCH"/>
    <property type="match status" value="1"/>
</dbReference>
<dbReference type="InterPro" id="IPR035927">
    <property type="entry name" value="DUSP-like_sf"/>
</dbReference>
<dbReference type="GO" id="GO:0016579">
    <property type="term" value="P:protein deubiquitination"/>
    <property type="evidence" value="ECO:0007669"/>
    <property type="project" value="InterPro"/>
</dbReference>
<dbReference type="InterPro" id="IPR006615">
    <property type="entry name" value="Pept_C19_DUSP"/>
</dbReference>
<sequence length="1114" mass="126825">MTVVPSPSEQKAQVEAVGGELTAGEVYYVVANDWWRAWLDYTQGSGTDPGIIDNSSIVQDGHLKEDGVNEGTDFIIKHQRVWDLIFGWYSATDTVCGNVELNSKNELYVDLFPIRFTIFTVGPNDSTPVKCDCAPLILSRAVKMRDLLMHVGKHLQGTRAQGLLSATDKRLWVCEGGVLDFNILGEDVMDDEIRDALTGLGDWNMLFEVKEKNTNLWPYGKEKSTQVEVDDAYALSTISTLRRRAVSFVREEPQVGQRMDAKNKNDKRWYEAVVVKVEDREDRVAILVHFLSFGKDDDAWFFVDDDENISGPYTRVADWRSQLRKDEEVEVNRSTVKSTDLKLKGRWLVGKVKRFDRTRTVNGETQAKRKRIENEGGDQMNIYDEGMGPESTTPPTPPPNSTLGTHLHPGMVLLEIRTGTFLSQRKEVWVDLDSEELAQRYTHTVKPKPSYGPQGVQEPPIHSGVVGLRNLGNTCFMNSMLQCLSHTIPLTDYFIRGDYEADLNRKNPLGTGGKLAESFAVLISEIWSDKYSVFAPTDFKQQLGRAFTQFQGYQQQDSHEMFSLLVDGLHEDLNRVRKKPYTEAVEGKGRPDKVVADESWDVFKLRNDSIIVDEMMGLLRSHLTCPVCKEETVKYDAYSNWSIPVPKNKKRPLNLVLYRAVESGDSSGSLPRLERFVGDFSEDSDGGEVVEWLSGKTGLPKSELLLVDMHGNKKATHDFFYDPSQAMDYKGYFDGLKRWDEDKDMFAYHVPKIKLGGGVVPVAQDAMTDDLTPVESEDVIVEIRFVPAETTYKYLRLSDFIRLEGPVTTKQLHRLIWDRVRFMFKDDYSVPQGFLEQFGGHKHDGDTDVMDHHPRDTPSPREDDESCPYRIVDGGHVSGLVDCSDSETWEPKDAIQLEFSATGIQGLRMDTPVQLCSSRATIEEKDEAFALGEVSVHESFGVGRTRQGKRNGIDIYECFDRFREREQLGENDEWFCPKCKELVRAFKRMDLWSTPDTLVIHLKRFYYERSRFMRSWVDREKIKDLVTFPIDGLDLSTYILGDSKEDAIYDCYGVSNHIGGLGGGHYTAYIKSTDNNRWYCMDDSHTSEVDVAEVISPKAYVLFYKRRQSGQPQE</sequence>
<dbReference type="InterPro" id="IPR018200">
    <property type="entry name" value="USP_CS"/>
</dbReference>
<dbReference type="Pfam" id="PF06337">
    <property type="entry name" value="DUSP"/>
    <property type="match status" value="1"/>
</dbReference>
<dbReference type="SMART" id="SM00695">
    <property type="entry name" value="DUSP"/>
    <property type="match status" value="1"/>
</dbReference>
<evidence type="ECO:0000259" key="2">
    <source>
        <dbReference type="PROSITE" id="PS50235"/>
    </source>
</evidence>
<dbReference type="Gene3D" id="3.30.2230.10">
    <property type="entry name" value="DUSP-like"/>
    <property type="match status" value="1"/>
</dbReference>
<evidence type="ECO:0008006" key="5">
    <source>
        <dbReference type="Google" id="ProtNLM"/>
    </source>
</evidence>
<dbReference type="InterPro" id="IPR028889">
    <property type="entry name" value="USP"/>
</dbReference>
<dbReference type="EMBL" id="HBHK01017116">
    <property type="protein sequence ID" value="CAD9690822.1"/>
    <property type="molecule type" value="Transcribed_RNA"/>
</dbReference>
<dbReference type="InterPro" id="IPR050185">
    <property type="entry name" value="Ub_carboxyl-term_hydrolase"/>
</dbReference>
<name>A0A7S2S6B1_9STRA</name>
<evidence type="ECO:0000256" key="1">
    <source>
        <dbReference type="SAM" id="MobiDB-lite"/>
    </source>
</evidence>
<reference evidence="4" key="1">
    <citation type="submission" date="2021-01" db="EMBL/GenBank/DDBJ databases">
        <authorList>
            <person name="Corre E."/>
            <person name="Pelletier E."/>
            <person name="Niang G."/>
            <person name="Scheremetjew M."/>
            <person name="Finn R."/>
            <person name="Kale V."/>
            <person name="Holt S."/>
            <person name="Cochrane G."/>
            <person name="Meng A."/>
            <person name="Brown T."/>
            <person name="Cohen L."/>
        </authorList>
    </citation>
    <scope>NUCLEOTIDE SEQUENCE</scope>
    <source>
        <strain evidence="4">NY070348D</strain>
    </source>
</reference>